<dbReference type="SUPFAM" id="SSF49723">
    <property type="entry name" value="Lipase/lipooxygenase domain (PLAT/LH2 domain)"/>
    <property type="match status" value="1"/>
</dbReference>
<dbReference type="EMBL" id="JAIWYP010000005">
    <property type="protein sequence ID" value="KAH3825759.1"/>
    <property type="molecule type" value="Genomic_DNA"/>
</dbReference>
<feature type="domain" description="PLAT" evidence="5">
    <location>
        <begin position="62"/>
        <end position="183"/>
    </location>
</feature>
<organism evidence="6 7">
    <name type="scientific">Dreissena polymorpha</name>
    <name type="common">Zebra mussel</name>
    <name type="synonym">Mytilus polymorpha</name>
    <dbReference type="NCBI Taxonomy" id="45954"/>
    <lineage>
        <taxon>Eukaryota</taxon>
        <taxon>Metazoa</taxon>
        <taxon>Spiralia</taxon>
        <taxon>Lophotrochozoa</taxon>
        <taxon>Mollusca</taxon>
        <taxon>Bivalvia</taxon>
        <taxon>Autobranchia</taxon>
        <taxon>Heteroconchia</taxon>
        <taxon>Euheterodonta</taxon>
        <taxon>Imparidentia</taxon>
        <taxon>Neoheterodontei</taxon>
        <taxon>Myida</taxon>
        <taxon>Dreissenoidea</taxon>
        <taxon>Dreissenidae</taxon>
        <taxon>Dreissena</taxon>
    </lineage>
</organism>
<evidence type="ECO:0000256" key="2">
    <source>
        <dbReference type="SAM" id="Coils"/>
    </source>
</evidence>
<feature type="compositionally biased region" description="Polar residues" evidence="3">
    <location>
        <begin position="739"/>
        <end position="760"/>
    </location>
</feature>
<gene>
    <name evidence="6" type="ORF">DPMN_127640</name>
</gene>
<dbReference type="Gene3D" id="2.60.60.20">
    <property type="entry name" value="PLAT/LH2 domain"/>
    <property type="match status" value="1"/>
</dbReference>
<dbReference type="Proteomes" id="UP000828390">
    <property type="component" value="Unassembled WGS sequence"/>
</dbReference>
<evidence type="ECO:0000256" key="4">
    <source>
        <dbReference type="SAM" id="Phobius"/>
    </source>
</evidence>
<comment type="caution">
    <text evidence="6">The sequence shown here is derived from an EMBL/GenBank/DDBJ whole genome shotgun (WGS) entry which is preliminary data.</text>
</comment>
<keyword evidence="4" id="KW-1133">Transmembrane helix</keyword>
<evidence type="ECO:0000313" key="7">
    <source>
        <dbReference type="Proteomes" id="UP000828390"/>
    </source>
</evidence>
<dbReference type="PROSITE" id="PS50095">
    <property type="entry name" value="PLAT"/>
    <property type="match status" value="1"/>
</dbReference>
<evidence type="ECO:0000256" key="3">
    <source>
        <dbReference type="SAM" id="MobiDB-lite"/>
    </source>
</evidence>
<feature type="transmembrane region" description="Helical" evidence="4">
    <location>
        <begin position="20"/>
        <end position="38"/>
    </location>
</feature>
<evidence type="ECO:0000259" key="5">
    <source>
        <dbReference type="PROSITE" id="PS50095"/>
    </source>
</evidence>
<keyword evidence="4" id="KW-0812">Transmembrane</keyword>
<name>A0A9D4GY46_DREPO</name>
<dbReference type="InterPro" id="IPR036392">
    <property type="entry name" value="PLAT/LH2_dom_sf"/>
</dbReference>
<feature type="non-terminal residue" evidence="6">
    <location>
        <position position="1168"/>
    </location>
</feature>
<evidence type="ECO:0000256" key="1">
    <source>
        <dbReference type="PROSITE-ProRule" id="PRU00152"/>
    </source>
</evidence>
<feature type="compositionally biased region" description="Basic and acidic residues" evidence="3">
    <location>
        <begin position="689"/>
        <end position="705"/>
    </location>
</feature>
<keyword evidence="4" id="KW-0472">Membrane</keyword>
<feature type="compositionally biased region" description="Polar residues" evidence="3">
    <location>
        <begin position="665"/>
        <end position="686"/>
    </location>
</feature>
<dbReference type="InterPro" id="IPR001024">
    <property type="entry name" value="PLAT/LH2_dom"/>
</dbReference>
<sequence length="1168" mass="133572">MPSENTLRLWWSEETRTVFVYYLTGAMVFSFVITVFITRSLRRKEARVLHLMHLDNIKEYLVPYMIIVKTSLMPGCGLPKQAKVFLQFLGDKGPSQNFELRSNKGGRTQFQRGFTDIFLVKVPESTGDIHSARFVVAGLTSPLPWRVLSVHLYEPETGERRHLPATVTTVEVLDTRYSQSVIHGQSCTCCGSCLCKYHQWTAMFSNTVRLGAFTEIVHVFMVFVALFSLLLATLMYYITLPRGNVKVIDIYTLEITLETLDNIEDLLDTEQFDLKIESLIRASCYSACYCSLGLLVLELILRSVRSWESTPGPGYHSIRNGSNRNNSSRPMALESLIAETFSQNWTVLRKEHLNDANFNLVTGNGSVHQVSNYVRDLVVMCKRLYDLIQIGMEKADTAIKAEQEIIRLEEEYYRLEQERIRLEQERIRLEEERKRMEEQIEAERITREEQVRLMSECKMQCLVEQQNEARRFLIEQEAREKPLREQRARERELREQQRLLELERQRKAEELRLAEQAARKAEAEAERAMAAVREKTSTEIDMPVELNTTSSGDLTTLIDLTPFTQNEEKICETLLFFDCENSDQEEGEDLGYEIEENMNRLKSLQGKKGNSSHLLKKNQSFDEVLIDIPKFMPEKDGEDGFNSWKEGASARLELRRDWFAESDTNLDIPGSQTFEDSSKNKPSTSKAPFFKDDKNNSAFEEKGKPCGNEKRCNLNLSANALGPGGSDESEKEVSKKPFLQQSEVSYRTRKMQQSEASSQKSELTLKSSECVSAVSLNNSETYYSCASLPQSDNVGLSGTDADILGELEASMLGTGQHYQVEDGIGGGPGTYQCDTIDPSGVDVDVLGELEAGMLGTGKHYQVKDSGPGTPQKNNTDSFRCEKLEKMSKKERLEHWQSSQKQWARMFVKDIYLLFERTRSKLVNLRLLSGDVIQDLMVLSSKMLERVQAAVAVQLFDHRKSTVHLEDLHELRISMLALHLSIEAVTLCVKDTAHTLVYSAPSLADLVLQSHHVVLAVEHAADTFVYFIQEKCPNAHLLCALDVDRAPYILHMEFLKCCYCLVTKYDLVSWNDLRVFTTTNLLPCFNVETLDEFHRFIRKGLALCTLVECVAKQEVWEEMNNAKFVFTEMLVKQKLLDMLRGKILEITRKKKKFDKMHDLLPKEPLTRIQ</sequence>
<protein>
    <recommendedName>
        <fullName evidence="5">PLAT domain-containing protein</fullName>
    </recommendedName>
</protein>
<proteinExistence type="predicted"/>
<reference evidence="6" key="1">
    <citation type="journal article" date="2019" name="bioRxiv">
        <title>The Genome of the Zebra Mussel, Dreissena polymorpha: A Resource for Invasive Species Research.</title>
        <authorList>
            <person name="McCartney M.A."/>
            <person name="Auch B."/>
            <person name="Kono T."/>
            <person name="Mallez S."/>
            <person name="Zhang Y."/>
            <person name="Obille A."/>
            <person name="Becker A."/>
            <person name="Abrahante J.E."/>
            <person name="Garbe J."/>
            <person name="Badalamenti J.P."/>
            <person name="Herman A."/>
            <person name="Mangelson H."/>
            <person name="Liachko I."/>
            <person name="Sullivan S."/>
            <person name="Sone E.D."/>
            <person name="Koren S."/>
            <person name="Silverstein K.A.T."/>
            <person name="Beckman K.B."/>
            <person name="Gohl D.M."/>
        </authorList>
    </citation>
    <scope>NUCLEOTIDE SEQUENCE</scope>
    <source>
        <strain evidence="6">Duluth1</strain>
        <tissue evidence="6">Whole animal</tissue>
    </source>
</reference>
<feature type="coiled-coil region" evidence="2">
    <location>
        <begin position="398"/>
        <end position="449"/>
    </location>
</feature>
<accession>A0A9D4GY46</accession>
<feature type="coiled-coil region" evidence="2">
    <location>
        <begin position="483"/>
        <end position="538"/>
    </location>
</feature>
<feature type="region of interest" description="Disordered" evidence="3">
    <location>
        <begin position="717"/>
        <end position="760"/>
    </location>
</feature>
<feature type="region of interest" description="Disordered" evidence="3">
    <location>
        <begin position="665"/>
        <end position="705"/>
    </location>
</feature>
<evidence type="ECO:0000313" key="6">
    <source>
        <dbReference type="EMBL" id="KAH3825759.1"/>
    </source>
</evidence>
<keyword evidence="2" id="KW-0175">Coiled coil</keyword>
<reference evidence="6" key="2">
    <citation type="submission" date="2020-11" db="EMBL/GenBank/DDBJ databases">
        <authorList>
            <person name="McCartney M.A."/>
            <person name="Auch B."/>
            <person name="Kono T."/>
            <person name="Mallez S."/>
            <person name="Becker A."/>
            <person name="Gohl D.M."/>
            <person name="Silverstein K.A.T."/>
            <person name="Koren S."/>
            <person name="Bechman K.B."/>
            <person name="Herman A."/>
            <person name="Abrahante J.E."/>
            <person name="Garbe J."/>
        </authorList>
    </citation>
    <scope>NUCLEOTIDE SEQUENCE</scope>
    <source>
        <strain evidence="6">Duluth1</strain>
        <tissue evidence="6">Whole animal</tissue>
    </source>
</reference>
<comment type="caution">
    <text evidence="1">Lacks conserved residue(s) required for the propagation of feature annotation.</text>
</comment>
<keyword evidence="7" id="KW-1185">Reference proteome</keyword>
<dbReference type="AlphaFoldDB" id="A0A9D4GY46"/>
<feature type="transmembrane region" description="Helical" evidence="4">
    <location>
        <begin position="216"/>
        <end position="238"/>
    </location>
</feature>